<dbReference type="GO" id="GO:0016168">
    <property type="term" value="F:chlorophyll binding"/>
    <property type="evidence" value="ECO:0007669"/>
    <property type="project" value="UniProtKB-KW"/>
</dbReference>
<evidence type="ECO:0000313" key="11">
    <source>
        <dbReference type="EMBL" id="ASC71138.1"/>
    </source>
</evidence>
<dbReference type="RefSeq" id="WP_225889275.1">
    <property type="nucleotide sequence ID" value="NZ_CP021983.2"/>
</dbReference>
<keyword evidence="5 10" id="KW-1133">Transmembrane helix</keyword>
<evidence type="ECO:0000256" key="9">
    <source>
        <dbReference type="SAM" id="MobiDB-lite"/>
    </source>
</evidence>
<dbReference type="GO" id="GO:0009767">
    <property type="term" value="P:photosynthetic electron transport chain"/>
    <property type="evidence" value="ECO:0007669"/>
    <property type="project" value="InterPro"/>
</dbReference>
<sequence>MMYAVNKTQERYPWWAGNARFIDLSNTFIVAHVAQAALIMLWAGVFTLFELAVYSPTQPMYAQGLILLPHLATQGWGVGANGAIANTFPFLAIGAIHIVAAGVLAGGAYFHRTRLSPNLDMERGNASKFHFNWDDPKQLGFILGHHLAILGLGALLLVAKAMFFGGLYDATLGEVRVVSDPTLDVGTIFSYRTHLFDVNNLEDLVGGHIYVAVLLVLGGAWHILVPPFKWVRQLFLFSANGILAYSLFGIALAGFAASYYCGFSSLAYPVEFYGPTLELKSAFLPAYFDPNATLTEGYTSRTWLANTHFYLAFFFLQGGLWHYQIATGLDINKVVQTWRQNLAEASDNPTLVYQNPVHPSPQPLLEVQYEAPQVRPGSLLKQEYIPEDYLYHPPSLGKHAPSLAEVKGVRTTLYETTFHPRKLTFYHPPAEAEAKALFGGYGGRTTQRIYEQPKVPHQQLNYPSPIDPVMYEPSQGNGHHFGSVTGASQRGSDPGVAVASSQDDADQDDADHGSHEASEAQANTPEADD</sequence>
<feature type="transmembrane region" description="Helical" evidence="10">
    <location>
        <begin position="237"/>
        <end position="260"/>
    </location>
</feature>
<dbReference type="SUPFAM" id="SSF161077">
    <property type="entry name" value="Photosystem II antenna protein-like"/>
    <property type="match status" value="1"/>
</dbReference>
<evidence type="ECO:0000256" key="6">
    <source>
        <dbReference type="ARBA" id="ARBA00022991"/>
    </source>
</evidence>
<feature type="transmembrane region" description="Helical" evidence="10">
    <location>
        <begin position="147"/>
        <end position="168"/>
    </location>
</feature>
<keyword evidence="7" id="KW-0793">Thylakoid</keyword>
<keyword evidence="8 10" id="KW-0472">Membrane</keyword>
<feature type="region of interest" description="Disordered" evidence="9">
    <location>
        <begin position="453"/>
        <end position="529"/>
    </location>
</feature>
<gene>
    <name evidence="11" type="primary">isiA_2</name>
    <name evidence="11" type="ORF">XM38_020880</name>
</gene>
<keyword evidence="12" id="KW-1185">Reference proteome</keyword>
<dbReference type="InterPro" id="IPR000932">
    <property type="entry name" value="PS_antenna-like"/>
</dbReference>
<evidence type="ECO:0000256" key="1">
    <source>
        <dbReference type="ARBA" id="ARBA00004636"/>
    </source>
</evidence>
<keyword evidence="2" id="KW-0148">Chlorophyll</keyword>
<evidence type="ECO:0000256" key="7">
    <source>
        <dbReference type="ARBA" id="ARBA00023078"/>
    </source>
</evidence>
<dbReference type="Pfam" id="PF00421">
    <property type="entry name" value="PSII"/>
    <property type="match status" value="1"/>
</dbReference>
<feature type="transmembrane region" description="Helical" evidence="10">
    <location>
        <begin position="29"/>
        <end position="53"/>
    </location>
</feature>
<evidence type="ECO:0000256" key="3">
    <source>
        <dbReference type="ARBA" id="ARBA00022531"/>
    </source>
</evidence>
<dbReference type="KEGG" id="hhg:XM38_020880"/>
<feature type="transmembrane region" description="Helical" evidence="10">
    <location>
        <begin position="65"/>
        <end position="84"/>
    </location>
</feature>
<accession>A0A1Z3HLH0</accession>
<name>A0A1Z3HLH0_9CYAN</name>
<dbReference type="InterPro" id="IPR036001">
    <property type="entry name" value="PS_II_antenna-like_sf"/>
</dbReference>
<keyword evidence="3" id="KW-0602">Photosynthesis</keyword>
<comment type="subcellular location">
    <subcellularLocation>
        <location evidence="1">Cellular thylakoid membrane</location>
        <topology evidence="1">Multi-pass membrane protein</topology>
    </subcellularLocation>
</comment>
<feature type="transmembrane region" description="Helical" evidence="10">
    <location>
        <begin position="90"/>
        <end position="110"/>
    </location>
</feature>
<dbReference type="AlphaFoldDB" id="A0A1Z3HLH0"/>
<organism evidence="11 12">
    <name type="scientific">Halomicronema hongdechloris C2206</name>
    <dbReference type="NCBI Taxonomy" id="1641165"/>
    <lineage>
        <taxon>Bacteria</taxon>
        <taxon>Bacillati</taxon>
        <taxon>Cyanobacteriota</taxon>
        <taxon>Cyanophyceae</taxon>
        <taxon>Nodosilineales</taxon>
        <taxon>Nodosilineaceae</taxon>
        <taxon>Halomicronema</taxon>
    </lineage>
</organism>
<evidence type="ECO:0000256" key="4">
    <source>
        <dbReference type="ARBA" id="ARBA00022692"/>
    </source>
</evidence>
<reference evidence="11 12" key="1">
    <citation type="journal article" date="2016" name="Biochim. Biophys. Acta">
        <title>Characterization of red-shifted phycobilisomes isolated from the chlorophyll f-containing cyanobacterium Halomicronema hongdechloris.</title>
        <authorList>
            <person name="Li Y."/>
            <person name="Lin Y."/>
            <person name="Garvey C.J."/>
            <person name="Birch D."/>
            <person name="Corkery R.W."/>
            <person name="Loughlin P.C."/>
            <person name="Scheer H."/>
            <person name="Willows R.D."/>
            <person name="Chen M."/>
        </authorList>
    </citation>
    <scope>NUCLEOTIDE SEQUENCE [LARGE SCALE GENOMIC DNA]</scope>
    <source>
        <strain evidence="11 12">C2206</strain>
    </source>
</reference>
<dbReference type="GO" id="GO:0031676">
    <property type="term" value="C:plasma membrane-derived thylakoid membrane"/>
    <property type="evidence" value="ECO:0007669"/>
    <property type="project" value="UniProtKB-SubCell"/>
</dbReference>
<keyword evidence="4 10" id="KW-0812">Transmembrane</keyword>
<proteinExistence type="predicted"/>
<protein>
    <submittedName>
        <fullName evidence="11">Iron stress-induced chlorophyll-binding protein</fullName>
    </submittedName>
</protein>
<evidence type="ECO:0000313" key="12">
    <source>
        <dbReference type="Proteomes" id="UP000191901"/>
    </source>
</evidence>
<feature type="compositionally biased region" description="Polar residues" evidence="9">
    <location>
        <begin position="520"/>
        <end position="529"/>
    </location>
</feature>
<dbReference type="GO" id="GO:0009521">
    <property type="term" value="C:photosystem"/>
    <property type="evidence" value="ECO:0007669"/>
    <property type="project" value="InterPro"/>
</dbReference>
<evidence type="ECO:0000256" key="2">
    <source>
        <dbReference type="ARBA" id="ARBA00022494"/>
    </source>
</evidence>
<evidence type="ECO:0000256" key="10">
    <source>
        <dbReference type="SAM" id="Phobius"/>
    </source>
</evidence>
<dbReference type="NCBIfam" id="TIGR03041">
    <property type="entry name" value="PS_antenn_a_b"/>
    <property type="match status" value="1"/>
</dbReference>
<dbReference type="Proteomes" id="UP000191901">
    <property type="component" value="Chromosome"/>
</dbReference>
<evidence type="ECO:0000256" key="8">
    <source>
        <dbReference type="ARBA" id="ARBA00023136"/>
    </source>
</evidence>
<evidence type="ECO:0000256" key="5">
    <source>
        <dbReference type="ARBA" id="ARBA00022989"/>
    </source>
</evidence>
<feature type="transmembrane region" description="Helical" evidence="10">
    <location>
        <begin position="205"/>
        <end position="225"/>
    </location>
</feature>
<keyword evidence="6" id="KW-0157">Chromophore</keyword>
<dbReference type="EMBL" id="CP021983">
    <property type="protein sequence ID" value="ASC71138.1"/>
    <property type="molecule type" value="Genomic_DNA"/>
</dbReference>